<dbReference type="HOGENOM" id="CLU_2709132_0_0_1"/>
<reference evidence="2" key="2">
    <citation type="submission" date="2015-06" db="UniProtKB">
        <authorList>
            <consortium name="EnsemblPlants"/>
        </authorList>
    </citation>
    <scope>IDENTIFICATION</scope>
</reference>
<accession>A0A0E0PNI8</accession>
<protein>
    <submittedName>
        <fullName evidence="2">Uncharacterized protein</fullName>
    </submittedName>
</protein>
<name>A0A0E0PNI8_ORYRU</name>
<sequence length="73" mass="7418">MAAPPLDSRRAACQTAMAASSNTETASSARRRGEEVVVVVVGLTFPWGAAQHRSTAQLSSFTPAAAAAEAESG</sequence>
<dbReference type="EnsemblPlants" id="ORUFI05G20400.1">
    <property type="protein sequence ID" value="ORUFI05G20400.1"/>
    <property type="gene ID" value="ORUFI05G20400"/>
</dbReference>
<dbReference type="Gramene" id="ORUFI05G20400.1">
    <property type="protein sequence ID" value="ORUFI05G20400.1"/>
    <property type="gene ID" value="ORUFI05G20400"/>
</dbReference>
<organism evidence="2 3">
    <name type="scientific">Oryza rufipogon</name>
    <name type="common">Brownbeard rice</name>
    <name type="synonym">Asian wild rice</name>
    <dbReference type="NCBI Taxonomy" id="4529"/>
    <lineage>
        <taxon>Eukaryota</taxon>
        <taxon>Viridiplantae</taxon>
        <taxon>Streptophyta</taxon>
        <taxon>Embryophyta</taxon>
        <taxon>Tracheophyta</taxon>
        <taxon>Spermatophyta</taxon>
        <taxon>Magnoliopsida</taxon>
        <taxon>Liliopsida</taxon>
        <taxon>Poales</taxon>
        <taxon>Poaceae</taxon>
        <taxon>BOP clade</taxon>
        <taxon>Oryzoideae</taxon>
        <taxon>Oryzeae</taxon>
        <taxon>Oryzinae</taxon>
        <taxon>Oryza</taxon>
    </lineage>
</organism>
<evidence type="ECO:0000256" key="1">
    <source>
        <dbReference type="SAM" id="MobiDB-lite"/>
    </source>
</evidence>
<feature type="compositionally biased region" description="Low complexity" evidence="1">
    <location>
        <begin position="15"/>
        <end position="28"/>
    </location>
</feature>
<proteinExistence type="predicted"/>
<evidence type="ECO:0000313" key="2">
    <source>
        <dbReference type="EnsemblPlants" id="ORUFI05G20400.1"/>
    </source>
</evidence>
<evidence type="ECO:0000313" key="3">
    <source>
        <dbReference type="Proteomes" id="UP000008022"/>
    </source>
</evidence>
<feature type="region of interest" description="Disordered" evidence="1">
    <location>
        <begin position="1"/>
        <end position="31"/>
    </location>
</feature>
<keyword evidence="3" id="KW-1185">Reference proteome</keyword>
<reference evidence="3" key="1">
    <citation type="submission" date="2013-06" db="EMBL/GenBank/DDBJ databases">
        <authorList>
            <person name="Zhao Q."/>
        </authorList>
    </citation>
    <scope>NUCLEOTIDE SEQUENCE</scope>
    <source>
        <strain evidence="3">cv. W1943</strain>
    </source>
</reference>
<dbReference type="AlphaFoldDB" id="A0A0E0PNI8"/>
<dbReference type="Proteomes" id="UP000008022">
    <property type="component" value="Unassembled WGS sequence"/>
</dbReference>